<keyword evidence="4" id="KW-0812">Transmembrane</keyword>
<sequence length="411" mass="44779">MNQPTVRDISSSGSNEKDDTAPGHSIVTYPEGGFRAWMVVLGAFCILFCTFGYLNTWGAYQDYYVTHQLSDYSSSALAWIGSVQVFLLYGGGVVGGPLFDRYGAKVIILPAILFVFSVMMASICKQYYQYMLAQGILGGLCCGLMFNSAMASHRSNWLFARGGVIFPIALNRMFENNHLGFGWSVRIVGFIILALLIIAMSTLRERLPSRKGPFLVPSAFTNLNFVGTTIALFFMIWGMFTPFFYIEIFATYKGMGATLATYMLPILNAASIFGRLLPGFIADKFGPFTTLFISATVTSVLLFSWIAVSSNAGIIVFSIFYGSCSGAIISLMSPCIAKITPEPQLIGTYLGMALFVVAIAGLTGTPICGALIDRYNSFTQAAAFSGSCVMFGAVVILLLRLNFNRHLRVPI</sequence>
<evidence type="ECO:0000256" key="3">
    <source>
        <dbReference type="SAM" id="MobiDB-lite"/>
    </source>
</evidence>
<evidence type="ECO:0000313" key="7">
    <source>
        <dbReference type="Proteomes" id="UP000184063"/>
    </source>
</evidence>
<gene>
    <name evidence="6" type="ORF">ASPFODRAFT_83516</name>
</gene>
<dbReference type="PANTHER" id="PTHR11360">
    <property type="entry name" value="MONOCARBOXYLATE TRANSPORTER"/>
    <property type="match status" value="1"/>
</dbReference>
<comment type="similarity">
    <text evidence="2">Belongs to the major facilitator superfamily. Monocarboxylate porter (TC 2.A.1.13) family.</text>
</comment>
<reference evidence="7" key="1">
    <citation type="journal article" date="2017" name="Genome Biol.">
        <title>Comparative genomics reveals high biological diversity and specific adaptations in the industrially and medically important fungal genus Aspergillus.</title>
        <authorList>
            <person name="de Vries R.P."/>
            <person name="Riley R."/>
            <person name="Wiebenga A."/>
            <person name="Aguilar-Osorio G."/>
            <person name="Amillis S."/>
            <person name="Uchima C.A."/>
            <person name="Anderluh G."/>
            <person name="Asadollahi M."/>
            <person name="Askin M."/>
            <person name="Barry K."/>
            <person name="Battaglia E."/>
            <person name="Bayram O."/>
            <person name="Benocci T."/>
            <person name="Braus-Stromeyer S.A."/>
            <person name="Caldana C."/>
            <person name="Canovas D."/>
            <person name="Cerqueira G.C."/>
            <person name="Chen F."/>
            <person name="Chen W."/>
            <person name="Choi C."/>
            <person name="Clum A."/>
            <person name="Dos Santos R.A."/>
            <person name="Damasio A.R."/>
            <person name="Diallinas G."/>
            <person name="Emri T."/>
            <person name="Fekete E."/>
            <person name="Flipphi M."/>
            <person name="Freyberg S."/>
            <person name="Gallo A."/>
            <person name="Gournas C."/>
            <person name="Habgood R."/>
            <person name="Hainaut M."/>
            <person name="Harispe M.L."/>
            <person name="Henrissat B."/>
            <person name="Hilden K.S."/>
            <person name="Hope R."/>
            <person name="Hossain A."/>
            <person name="Karabika E."/>
            <person name="Karaffa L."/>
            <person name="Karanyi Z."/>
            <person name="Krasevec N."/>
            <person name="Kuo A."/>
            <person name="Kusch H."/>
            <person name="LaButti K."/>
            <person name="Lagendijk E.L."/>
            <person name="Lapidus A."/>
            <person name="Levasseur A."/>
            <person name="Lindquist E."/>
            <person name="Lipzen A."/>
            <person name="Logrieco A.F."/>
            <person name="MacCabe A."/>
            <person name="Maekelae M.R."/>
            <person name="Malavazi I."/>
            <person name="Melin P."/>
            <person name="Meyer V."/>
            <person name="Mielnichuk N."/>
            <person name="Miskei M."/>
            <person name="Molnar A.P."/>
            <person name="Mule G."/>
            <person name="Ngan C.Y."/>
            <person name="Orejas M."/>
            <person name="Orosz E."/>
            <person name="Ouedraogo J.P."/>
            <person name="Overkamp K.M."/>
            <person name="Park H.-S."/>
            <person name="Perrone G."/>
            <person name="Piumi F."/>
            <person name="Punt P.J."/>
            <person name="Ram A.F."/>
            <person name="Ramon A."/>
            <person name="Rauscher S."/>
            <person name="Record E."/>
            <person name="Riano-Pachon D.M."/>
            <person name="Robert V."/>
            <person name="Roehrig J."/>
            <person name="Ruller R."/>
            <person name="Salamov A."/>
            <person name="Salih N.S."/>
            <person name="Samson R.A."/>
            <person name="Sandor E."/>
            <person name="Sanguinetti M."/>
            <person name="Schuetze T."/>
            <person name="Sepcic K."/>
            <person name="Shelest E."/>
            <person name="Sherlock G."/>
            <person name="Sophianopoulou V."/>
            <person name="Squina F.M."/>
            <person name="Sun H."/>
            <person name="Susca A."/>
            <person name="Todd R.B."/>
            <person name="Tsang A."/>
            <person name="Unkles S.E."/>
            <person name="van de Wiele N."/>
            <person name="van Rossen-Uffink D."/>
            <person name="Oliveira J.V."/>
            <person name="Vesth T.C."/>
            <person name="Visser J."/>
            <person name="Yu J.-H."/>
            <person name="Zhou M."/>
            <person name="Andersen M.R."/>
            <person name="Archer D.B."/>
            <person name="Baker S.E."/>
            <person name="Benoit I."/>
            <person name="Brakhage A.A."/>
            <person name="Braus G.H."/>
            <person name="Fischer R."/>
            <person name="Frisvad J.C."/>
            <person name="Goldman G.H."/>
            <person name="Houbraken J."/>
            <person name="Oakley B."/>
            <person name="Pocsi I."/>
            <person name="Scazzocchio C."/>
            <person name="Seiboth B."/>
            <person name="vanKuyk P.A."/>
            <person name="Wortman J."/>
            <person name="Dyer P.S."/>
            <person name="Grigoriev I.V."/>
        </authorList>
    </citation>
    <scope>NUCLEOTIDE SEQUENCE [LARGE SCALE GENOMIC DNA]</scope>
    <source>
        <strain evidence="7">CBS 106.47</strain>
    </source>
</reference>
<keyword evidence="4" id="KW-1133">Transmembrane helix</keyword>
<feature type="transmembrane region" description="Helical" evidence="4">
    <location>
        <begin position="180"/>
        <end position="203"/>
    </location>
</feature>
<evidence type="ECO:0000259" key="5">
    <source>
        <dbReference type="PROSITE" id="PS50850"/>
    </source>
</evidence>
<dbReference type="EMBL" id="KV878246">
    <property type="protein sequence ID" value="OJZ83018.1"/>
    <property type="molecule type" value="Genomic_DNA"/>
</dbReference>
<feature type="compositionally biased region" description="Polar residues" evidence="3">
    <location>
        <begin position="1"/>
        <end position="14"/>
    </location>
</feature>
<proteinExistence type="inferred from homology"/>
<feature type="transmembrane region" description="Helical" evidence="4">
    <location>
        <begin position="102"/>
        <end position="121"/>
    </location>
</feature>
<dbReference type="GO" id="GO:0016020">
    <property type="term" value="C:membrane"/>
    <property type="evidence" value="ECO:0007669"/>
    <property type="project" value="UniProtKB-SubCell"/>
</dbReference>
<dbReference type="GO" id="GO:0022857">
    <property type="term" value="F:transmembrane transporter activity"/>
    <property type="evidence" value="ECO:0007669"/>
    <property type="project" value="InterPro"/>
</dbReference>
<feature type="transmembrane region" description="Helical" evidence="4">
    <location>
        <begin position="223"/>
        <end position="246"/>
    </location>
</feature>
<evidence type="ECO:0000313" key="6">
    <source>
        <dbReference type="EMBL" id="OJZ83018.1"/>
    </source>
</evidence>
<feature type="transmembrane region" description="Helical" evidence="4">
    <location>
        <begin position="127"/>
        <end position="146"/>
    </location>
</feature>
<dbReference type="SUPFAM" id="SSF103473">
    <property type="entry name" value="MFS general substrate transporter"/>
    <property type="match status" value="1"/>
</dbReference>
<organism evidence="6 7">
    <name type="scientific">Aspergillus luchuensis (strain CBS 106.47)</name>
    <dbReference type="NCBI Taxonomy" id="1137211"/>
    <lineage>
        <taxon>Eukaryota</taxon>
        <taxon>Fungi</taxon>
        <taxon>Dikarya</taxon>
        <taxon>Ascomycota</taxon>
        <taxon>Pezizomycotina</taxon>
        <taxon>Eurotiomycetes</taxon>
        <taxon>Eurotiomycetidae</taxon>
        <taxon>Eurotiales</taxon>
        <taxon>Aspergillaceae</taxon>
        <taxon>Aspergillus</taxon>
        <taxon>Aspergillus subgen. Circumdati</taxon>
    </lineage>
</organism>
<feature type="transmembrane region" description="Helical" evidence="4">
    <location>
        <begin position="76"/>
        <end position="95"/>
    </location>
</feature>
<dbReference type="InterPro" id="IPR050327">
    <property type="entry name" value="Proton-linked_MCT"/>
</dbReference>
<protein>
    <recommendedName>
        <fullName evidence="5">Major facilitator superfamily (MFS) profile domain-containing protein</fullName>
    </recommendedName>
</protein>
<dbReference type="AlphaFoldDB" id="A0A1M3T8E3"/>
<feature type="transmembrane region" description="Helical" evidence="4">
    <location>
        <begin position="252"/>
        <end position="273"/>
    </location>
</feature>
<feature type="domain" description="Major facilitator superfamily (MFS) profile" evidence="5">
    <location>
        <begin position="224"/>
        <end position="411"/>
    </location>
</feature>
<dbReference type="Pfam" id="PF07690">
    <property type="entry name" value="MFS_1"/>
    <property type="match status" value="1"/>
</dbReference>
<name>A0A1M3T8E3_ASPLC</name>
<dbReference type="Gene3D" id="1.20.1250.20">
    <property type="entry name" value="MFS general substrate transporter like domains"/>
    <property type="match status" value="2"/>
</dbReference>
<dbReference type="OrthoDB" id="6499973at2759"/>
<evidence type="ECO:0000256" key="1">
    <source>
        <dbReference type="ARBA" id="ARBA00004141"/>
    </source>
</evidence>
<evidence type="ECO:0000256" key="4">
    <source>
        <dbReference type="SAM" id="Phobius"/>
    </source>
</evidence>
<dbReference type="InterPro" id="IPR036259">
    <property type="entry name" value="MFS_trans_sf"/>
</dbReference>
<feature type="transmembrane region" description="Helical" evidence="4">
    <location>
        <begin position="314"/>
        <end position="337"/>
    </location>
</feature>
<feature type="transmembrane region" description="Helical" evidence="4">
    <location>
        <begin position="378"/>
        <end position="399"/>
    </location>
</feature>
<feature type="transmembrane region" description="Helical" evidence="4">
    <location>
        <begin position="158"/>
        <end position="174"/>
    </location>
</feature>
<evidence type="ECO:0000256" key="2">
    <source>
        <dbReference type="ARBA" id="ARBA00006727"/>
    </source>
</evidence>
<dbReference type="PROSITE" id="PS50850">
    <property type="entry name" value="MFS"/>
    <property type="match status" value="1"/>
</dbReference>
<feature type="transmembrane region" description="Helical" evidence="4">
    <location>
        <begin position="349"/>
        <end position="372"/>
    </location>
</feature>
<accession>A0A1M3T8E3</accession>
<dbReference type="Proteomes" id="UP000184063">
    <property type="component" value="Unassembled WGS sequence"/>
</dbReference>
<dbReference type="VEuPathDB" id="FungiDB:ASPFODRAFT_83516"/>
<dbReference type="PANTHER" id="PTHR11360:SF281">
    <property type="entry name" value="ASPYRIDONES EFFLUX PROTEIN APDF-RELATED"/>
    <property type="match status" value="1"/>
</dbReference>
<feature type="region of interest" description="Disordered" evidence="3">
    <location>
        <begin position="1"/>
        <end position="24"/>
    </location>
</feature>
<feature type="transmembrane region" description="Helical" evidence="4">
    <location>
        <begin position="285"/>
        <end position="308"/>
    </location>
</feature>
<feature type="transmembrane region" description="Helical" evidence="4">
    <location>
        <begin position="36"/>
        <end position="56"/>
    </location>
</feature>
<dbReference type="InterPro" id="IPR011701">
    <property type="entry name" value="MFS"/>
</dbReference>
<dbReference type="InterPro" id="IPR020846">
    <property type="entry name" value="MFS_dom"/>
</dbReference>
<keyword evidence="4" id="KW-0472">Membrane</keyword>
<comment type="subcellular location">
    <subcellularLocation>
        <location evidence="1">Membrane</location>
        <topology evidence="1">Multi-pass membrane protein</topology>
    </subcellularLocation>
</comment>